<reference evidence="3" key="2">
    <citation type="submission" date="2020-09" db="EMBL/GenBank/DDBJ databases">
        <authorList>
            <person name="Sun Q."/>
            <person name="Zhou Y."/>
        </authorList>
    </citation>
    <scope>NUCLEOTIDE SEQUENCE</scope>
    <source>
        <strain evidence="3">CGMCC 1.15958</strain>
    </source>
</reference>
<dbReference type="Proteomes" id="UP000609064">
    <property type="component" value="Unassembled WGS sequence"/>
</dbReference>
<dbReference type="RefSeq" id="WP_188769901.1">
    <property type="nucleotide sequence ID" value="NZ_BMKK01000012.1"/>
</dbReference>
<dbReference type="InterPro" id="IPR029044">
    <property type="entry name" value="Nucleotide-diphossugar_trans"/>
</dbReference>
<dbReference type="AlphaFoldDB" id="A0A916Z500"/>
<dbReference type="InterPro" id="IPR001173">
    <property type="entry name" value="Glyco_trans_2-like"/>
</dbReference>
<evidence type="ECO:0000313" key="4">
    <source>
        <dbReference type="Proteomes" id="UP000609064"/>
    </source>
</evidence>
<dbReference type="Pfam" id="PF00535">
    <property type="entry name" value="Glycos_transf_2"/>
    <property type="match status" value="1"/>
</dbReference>
<evidence type="ECO:0000259" key="2">
    <source>
        <dbReference type="Pfam" id="PF00535"/>
    </source>
</evidence>
<comment type="similarity">
    <text evidence="1">Belongs to the glycosyltransferase 2 family. WaaE/KdtX subfamily.</text>
</comment>
<gene>
    <name evidence="3" type="ORF">GCM10011514_46160</name>
</gene>
<sequence>MNTEFSIIILSFNEEQHLPRLLESIKELNAETFILDSGSTDRTLEIAASYGAIVKYNKFENHPKQWDFALKNFPVKTPWTIGLDSDHIVLPELLEMLKNFKDSSTPADVNGIFFNRKNYFKGRWLKHGGYFPKYLMKMFRTGVGFSDLNENMDHRFVAEGKNIVWDKGYLKEENLKENRISFWIEKHNRYSDQVAREEIERKKQLRNQTIQPKFFGNPDQRVAFLKKIWWDMPLFVRPFIYFFHRYFIQLGILDGKEGMIFHFLQALWFRFVVDVKIFELESEEKQKNETSK</sequence>
<dbReference type="Gene3D" id="3.90.550.10">
    <property type="entry name" value="Spore Coat Polysaccharide Biosynthesis Protein SpsA, Chain A"/>
    <property type="match status" value="1"/>
</dbReference>
<name>A0A916Z500_9BACT</name>
<dbReference type="EMBL" id="BMKK01000012">
    <property type="protein sequence ID" value="GGD76986.1"/>
    <property type="molecule type" value="Genomic_DNA"/>
</dbReference>
<comment type="caution">
    <text evidence="3">The sequence shown here is derived from an EMBL/GenBank/DDBJ whole genome shotgun (WGS) entry which is preliminary data.</text>
</comment>
<keyword evidence="4" id="KW-1185">Reference proteome</keyword>
<reference evidence="3" key="1">
    <citation type="journal article" date="2014" name="Int. J. Syst. Evol. Microbiol.">
        <title>Complete genome sequence of Corynebacterium casei LMG S-19264T (=DSM 44701T), isolated from a smear-ripened cheese.</title>
        <authorList>
            <consortium name="US DOE Joint Genome Institute (JGI-PGF)"/>
            <person name="Walter F."/>
            <person name="Albersmeier A."/>
            <person name="Kalinowski J."/>
            <person name="Ruckert C."/>
        </authorList>
    </citation>
    <scope>NUCLEOTIDE SEQUENCE</scope>
    <source>
        <strain evidence="3">CGMCC 1.15958</strain>
    </source>
</reference>
<dbReference type="PANTHER" id="PTHR43630:SF2">
    <property type="entry name" value="GLYCOSYLTRANSFERASE"/>
    <property type="match status" value="1"/>
</dbReference>
<evidence type="ECO:0000256" key="1">
    <source>
        <dbReference type="ARBA" id="ARBA00038494"/>
    </source>
</evidence>
<accession>A0A916Z500</accession>
<dbReference type="SUPFAM" id="SSF53448">
    <property type="entry name" value="Nucleotide-diphospho-sugar transferases"/>
    <property type="match status" value="1"/>
</dbReference>
<protein>
    <submittedName>
        <fullName evidence="3">Beta 1,4 glucosyltransferase</fullName>
    </submittedName>
</protein>
<dbReference type="CDD" id="cd02511">
    <property type="entry name" value="Beta4Glucosyltransferase"/>
    <property type="match status" value="1"/>
</dbReference>
<dbReference type="PANTHER" id="PTHR43630">
    <property type="entry name" value="POLY-BETA-1,6-N-ACETYL-D-GLUCOSAMINE SYNTHASE"/>
    <property type="match status" value="1"/>
</dbReference>
<feature type="domain" description="Glycosyltransferase 2-like" evidence="2">
    <location>
        <begin position="6"/>
        <end position="128"/>
    </location>
</feature>
<evidence type="ECO:0000313" key="3">
    <source>
        <dbReference type="EMBL" id="GGD76986.1"/>
    </source>
</evidence>
<organism evidence="3 4">
    <name type="scientific">Emticicia aquatilis</name>
    <dbReference type="NCBI Taxonomy" id="1537369"/>
    <lineage>
        <taxon>Bacteria</taxon>
        <taxon>Pseudomonadati</taxon>
        <taxon>Bacteroidota</taxon>
        <taxon>Cytophagia</taxon>
        <taxon>Cytophagales</taxon>
        <taxon>Leadbetterellaceae</taxon>
        <taxon>Emticicia</taxon>
    </lineage>
</organism>
<proteinExistence type="inferred from homology"/>